<reference evidence="1" key="1">
    <citation type="submission" date="2018-05" db="EMBL/GenBank/DDBJ databases">
        <authorList>
            <person name="Lanie J.A."/>
            <person name="Ng W.-L."/>
            <person name="Kazmierczak K.M."/>
            <person name="Andrzejewski T.M."/>
            <person name="Davidsen T.M."/>
            <person name="Wayne K.J."/>
            <person name="Tettelin H."/>
            <person name="Glass J.I."/>
            <person name="Rusch D."/>
            <person name="Podicherti R."/>
            <person name="Tsui H.-C.T."/>
            <person name="Winkler M.E."/>
        </authorList>
    </citation>
    <scope>NUCLEOTIDE SEQUENCE</scope>
</reference>
<sequence length="43" mass="5181">MITNKIFRLLLKNTLSNFSCVYYVTNYVRNNVGYMRSNYTYTT</sequence>
<dbReference type="EMBL" id="UINC01003351">
    <property type="protein sequence ID" value="SVA05549.1"/>
    <property type="molecule type" value="Genomic_DNA"/>
</dbReference>
<name>A0A381SPY2_9ZZZZ</name>
<gene>
    <name evidence="1" type="ORF">METZ01_LOCUS58403</name>
</gene>
<protein>
    <submittedName>
        <fullName evidence="1">Uncharacterized protein</fullName>
    </submittedName>
</protein>
<dbReference type="AlphaFoldDB" id="A0A381SPY2"/>
<proteinExistence type="predicted"/>
<organism evidence="1">
    <name type="scientific">marine metagenome</name>
    <dbReference type="NCBI Taxonomy" id="408172"/>
    <lineage>
        <taxon>unclassified sequences</taxon>
        <taxon>metagenomes</taxon>
        <taxon>ecological metagenomes</taxon>
    </lineage>
</organism>
<evidence type="ECO:0000313" key="1">
    <source>
        <dbReference type="EMBL" id="SVA05549.1"/>
    </source>
</evidence>
<accession>A0A381SPY2</accession>